<keyword evidence="1" id="KW-0472">Membrane</keyword>
<reference evidence="2 3" key="1">
    <citation type="submission" date="2018-06" db="EMBL/GenBank/DDBJ databases">
        <title>Extensive metabolic versatility and redundancy in microbially diverse, dynamic hydrothermal sediments.</title>
        <authorList>
            <person name="Dombrowski N."/>
            <person name="Teske A."/>
            <person name="Baker B.J."/>
        </authorList>
    </citation>
    <scope>NUCLEOTIDE SEQUENCE [LARGE SCALE GENOMIC DNA]</scope>
    <source>
        <strain evidence="2">B9_G13</strain>
    </source>
</reference>
<name>A0A497JFW9_9ARCH</name>
<protein>
    <submittedName>
        <fullName evidence="2">Uncharacterized protein</fullName>
    </submittedName>
</protein>
<sequence>MLTRERLILLAILFLMLASVFTSQYWHNFAYKRESISAALYSFDKKANEKACFTLLIGVENSDGKTLELRAYLDSKEVIREELFAEQNTKKKYCLDLSTLSYGKHNLQIFLGNRKLFYSFEKVAQVEEKKPKIEILGIEGRTIRFEVKDFPESKYEPVEIWVNNKFDHAVYPENKEQEFNEKLSLENGKNEIVIKAFGVEQKVETYYNETRGNILGLLAIMLGLIVFFFFVFSEHAFYERFALSLASLLALFAVLGFLLGLFKAFAFNELALLYG</sequence>
<feature type="non-terminal residue" evidence="2">
    <location>
        <position position="275"/>
    </location>
</feature>
<keyword evidence="1" id="KW-0812">Transmembrane</keyword>
<evidence type="ECO:0000256" key="1">
    <source>
        <dbReference type="SAM" id="Phobius"/>
    </source>
</evidence>
<proteinExistence type="predicted"/>
<dbReference type="AlphaFoldDB" id="A0A497JFW9"/>
<organism evidence="2 3">
    <name type="scientific">Candidatus Iainarchaeum sp</name>
    <dbReference type="NCBI Taxonomy" id="3101447"/>
    <lineage>
        <taxon>Archaea</taxon>
        <taxon>Candidatus Iainarchaeota</taxon>
        <taxon>Candidatus Iainarchaeia</taxon>
        <taxon>Candidatus Iainarchaeales</taxon>
        <taxon>Candidatus Iainarchaeaceae</taxon>
        <taxon>Candidatus Iainarchaeum</taxon>
    </lineage>
</organism>
<evidence type="ECO:0000313" key="2">
    <source>
        <dbReference type="EMBL" id="RLG69793.1"/>
    </source>
</evidence>
<dbReference type="Proteomes" id="UP000277633">
    <property type="component" value="Unassembled WGS sequence"/>
</dbReference>
<feature type="transmembrane region" description="Helical" evidence="1">
    <location>
        <begin position="214"/>
        <end position="233"/>
    </location>
</feature>
<comment type="caution">
    <text evidence="2">The sequence shown here is derived from an EMBL/GenBank/DDBJ whole genome shotgun (WGS) entry which is preliminary data.</text>
</comment>
<evidence type="ECO:0000313" key="3">
    <source>
        <dbReference type="Proteomes" id="UP000277633"/>
    </source>
</evidence>
<keyword evidence="1" id="KW-1133">Transmembrane helix</keyword>
<feature type="transmembrane region" description="Helical" evidence="1">
    <location>
        <begin position="245"/>
        <end position="266"/>
    </location>
</feature>
<dbReference type="EMBL" id="QMWO01000046">
    <property type="protein sequence ID" value="RLG69793.1"/>
    <property type="molecule type" value="Genomic_DNA"/>
</dbReference>
<gene>
    <name evidence="2" type="ORF">DRO07_01620</name>
</gene>
<accession>A0A497JFW9</accession>